<gene>
    <name evidence="2" type="ORF">QWY28_16245</name>
</gene>
<dbReference type="EMBL" id="JAUHJQ010000007">
    <property type="protein sequence ID" value="MDN4174512.1"/>
    <property type="molecule type" value="Genomic_DNA"/>
</dbReference>
<feature type="transmembrane region" description="Helical" evidence="1">
    <location>
        <begin position="158"/>
        <end position="177"/>
    </location>
</feature>
<evidence type="ECO:0000313" key="2">
    <source>
        <dbReference type="EMBL" id="MDN4174512.1"/>
    </source>
</evidence>
<protein>
    <recommendedName>
        <fullName evidence="4">O-antigen ligase family protein</fullName>
    </recommendedName>
</protein>
<evidence type="ECO:0008006" key="4">
    <source>
        <dbReference type="Google" id="ProtNLM"/>
    </source>
</evidence>
<dbReference type="RefSeq" id="WP_300953607.1">
    <property type="nucleotide sequence ID" value="NZ_JAUHJQ010000007.1"/>
</dbReference>
<feature type="transmembrane region" description="Helical" evidence="1">
    <location>
        <begin position="6"/>
        <end position="25"/>
    </location>
</feature>
<keyword evidence="1" id="KW-1133">Transmembrane helix</keyword>
<feature type="transmembrane region" description="Helical" evidence="1">
    <location>
        <begin position="271"/>
        <end position="292"/>
    </location>
</feature>
<proteinExistence type="predicted"/>
<evidence type="ECO:0000313" key="3">
    <source>
        <dbReference type="Proteomes" id="UP001168620"/>
    </source>
</evidence>
<dbReference type="Proteomes" id="UP001168620">
    <property type="component" value="Unassembled WGS sequence"/>
</dbReference>
<organism evidence="2 3">
    <name type="scientific">Nocardioides oceani</name>
    <dbReference type="NCBI Taxonomy" id="3058369"/>
    <lineage>
        <taxon>Bacteria</taxon>
        <taxon>Bacillati</taxon>
        <taxon>Actinomycetota</taxon>
        <taxon>Actinomycetes</taxon>
        <taxon>Propionibacteriales</taxon>
        <taxon>Nocardioidaceae</taxon>
        <taxon>Nocardioides</taxon>
    </lineage>
</organism>
<feature type="transmembrane region" description="Helical" evidence="1">
    <location>
        <begin position="106"/>
        <end position="127"/>
    </location>
</feature>
<feature type="transmembrane region" description="Helical" evidence="1">
    <location>
        <begin position="396"/>
        <end position="416"/>
    </location>
</feature>
<feature type="transmembrane region" description="Helical" evidence="1">
    <location>
        <begin position="37"/>
        <end position="57"/>
    </location>
</feature>
<evidence type="ECO:0000256" key="1">
    <source>
        <dbReference type="SAM" id="Phobius"/>
    </source>
</evidence>
<keyword evidence="3" id="KW-1185">Reference proteome</keyword>
<accession>A0ABT8FJE5</accession>
<feature type="transmembrane region" description="Helical" evidence="1">
    <location>
        <begin position="350"/>
        <end position="370"/>
    </location>
</feature>
<feature type="transmembrane region" description="Helical" evidence="1">
    <location>
        <begin position="77"/>
        <end position="99"/>
    </location>
</feature>
<comment type="caution">
    <text evidence="2">The sequence shown here is derived from an EMBL/GenBank/DDBJ whole genome shotgun (WGS) entry which is preliminary data.</text>
</comment>
<name>A0ABT8FJE5_9ACTN</name>
<keyword evidence="1" id="KW-0812">Transmembrane</keyword>
<feature type="transmembrane region" description="Helical" evidence="1">
    <location>
        <begin position="229"/>
        <end position="259"/>
    </location>
</feature>
<sequence length="439" mass="46592">MTMNLATLVVLGFGGAVLIGIVAGYRDVRQNWDASSIFVCLGAWLLIGPSTFVQFTSGTQVLETDLSVTVIVRDPRFAQVTQVATFGLAFLSLAVLAVGVMNSRKLWPPLLGIVLIIGLQHATSWYLGVSSVLDVRLLALSAFALAAATLPRGKGARAGIAVVGISIVLVSSVVTLVNPDAALKSCRDDKCGPLGYLFFGAATGENPLGLLLASTLPAIYLATRSRARWLCLGGVLATVWITGSRTALFASAIVVSVAVLSSWRRTGDGNLWRPVIGIATAGALAGALLPTIGLEPGAFTGRAYLWDLAIERMHGFWLFGHGGLEWGRLVDTGVLQRAQAYAVHNQWLDLLYTGGLVGVSILMAVLAFAWRDSEASPSVKAFLFLPVIYTGFLERLWSFGVLDVWGWLSIATLLALGGTSEKAETSDGGYVRRPTRSKA</sequence>
<reference evidence="2" key="1">
    <citation type="submission" date="2023-06" db="EMBL/GenBank/DDBJ databases">
        <title>Draft genome sequence of Nocardioides sp. SOB77.</title>
        <authorList>
            <person name="Zhang G."/>
        </authorList>
    </citation>
    <scope>NUCLEOTIDE SEQUENCE</scope>
    <source>
        <strain evidence="2">SOB77</strain>
    </source>
</reference>
<keyword evidence="1" id="KW-0472">Membrane</keyword>